<organism evidence="9 10">
    <name type="scientific">Cafeteria roenbergensis virus (strain BV-PW1)</name>
    <name type="common">CroV</name>
    <dbReference type="NCBI Taxonomy" id="693272"/>
    <lineage>
        <taxon>Viruses</taxon>
        <taxon>Varidnaviria</taxon>
        <taxon>Bamfordvirae</taxon>
        <taxon>Nucleocytoviricota</taxon>
        <taxon>Megaviricetes</taxon>
        <taxon>Imitervirales</taxon>
        <taxon>Mimiviridae</taxon>
        <taxon>Aliimimivirinae</taxon>
        <taxon>Rheavirus</taxon>
        <taxon>Rheavirus sinusmexicani</taxon>
    </lineage>
</organism>
<evidence type="ECO:0000256" key="3">
    <source>
        <dbReference type="ARBA" id="ARBA00022679"/>
    </source>
</evidence>
<proteinExistence type="predicted"/>
<dbReference type="KEGG" id="vg:9887850"/>
<accession>E3T5L8</accession>
<dbReference type="EC" id="2.1.1.72" evidence="1"/>
<dbReference type="RefSeq" id="YP_003970080.1">
    <property type="nucleotide sequence ID" value="NC_014637.1"/>
</dbReference>
<evidence type="ECO:0000256" key="7">
    <source>
        <dbReference type="ARBA" id="ARBA00047942"/>
    </source>
</evidence>
<dbReference type="Proteomes" id="UP000029781">
    <property type="component" value="Segment"/>
</dbReference>
<name>E3T5L8_CROVB</name>
<dbReference type="Pfam" id="PF07669">
    <property type="entry name" value="Eco57I"/>
    <property type="match status" value="1"/>
</dbReference>
<dbReference type="GO" id="GO:0009007">
    <property type="term" value="F:site-specific DNA-methyltransferase (adenine-specific) activity"/>
    <property type="evidence" value="ECO:0007669"/>
    <property type="project" value="UniProtKB-EC"/>
</dbReference>
<dbReference type="InterPro" id="IPR050953">
    <property type="entry name" value="N4_N6_ade-DNA_methylase"/>
</dbReference>
<evidence type="ECO:0000256" key="6">
    <source>
        <dbReference type="ARBA" id="ARBA00023125"/>
    </source>
</evidence>
<dbReference type="InterPro" id="IPR029063">
    <property type="entry name" value="SAM-dependent_MTases_sf"/>
</dbReference>
<gene>
    <name evidence="9" type="ORF">crov447</name>
</gene>
<evidence type="ECO:0000256" key="2">
    <source>
        <dbReference type="ARBA" id="ARBA00022603"/>
    </source>
</evidence>
<evidence type="ECO:0000256" key="4">
    <source>
        <dbReference type="ARBA" id="ARBA00022691"/>
    </source>
</evidence>
<keyword evidence="10" id="KW-1185">Reference proteome</keyword>
<comment type="catalytic activity">
    <reaction evidence="7">
        <text>a 2'-deoxyadenosine in DNA + S-adenosyl-L-methionine = an N(6)-methyl-2'-deoxyadenosine in DNA + S-adenosyl-L-homocysteine + H(+)</text>
        <dbReference type="Rhea" id="RHEA:15197"/>
        <dbReference type="Rhea" id="RHEA-COMP:12418"/>
        <dbReference type="Rhea" id="RHEA-COMP:12419"/>
        <dbReference type="ChEBI" id="CHEBI:15378"/>
        <dbReference type="ChEBI" id="CHEBI:57856"/>
        <dbReference type="ChEBI" id="CHEBI:59789"/>
        <dbReference type="ChEBI" id="CHEBI:90615"/>
        <dbReference type="ChEBI" id="CHEBI:90616"/>
        <dbReference type="EC" id="2.1.1.72"/>
    </reaction>
</comment>
<dbReference type="GO" id="GO:0003677">
    <property type="term" value="F:DNA binding"/>
    <property type="evidence" value="ECO:0007669"/>
    <property type="project" value="UniProtKB-KW"/>
</dbReference>
<dbReference type="EMBL" id="GU244497">
    <property type="protein sequence ID" value="ADO67481.1"/>
    <property type="molecule type" value="Genomic_DNA"/>
</dbReference>
<evidence type="ECO:0000313" key="10">
    <source>
        <dbReference type="Proteomes" id="UP000029781"/>
    </source>
</evidence>
<keyword evidence="6" id="KW-0238">DNA-binding</keyword>
<dbReference type="InterPro" id="IPR011639">
    <property type="entry name" value="MethylTrfase_TaqI-like_dom"/>
</dbReference>
<keyword evidence="4" id="KW-0949">S-adenosyl-L-methionine</keyword>
<keyword evidence="3" id="KW-0808">Transferase</keyword>
<sequence>MLELKKEICILILLKKCYNLLDYNGELIFIVPSNFLKLTSASKLLNIMMTNGTFTHIYHPHNEKMFENASIDIIVFRYCKNNLIDKKVLYNNKLLYIINSNGLIIFGEENNNNSVMFKDYFDVCVGLVSRKEKVYKNEKLGNIEVVNGENKVDKYIYIENFPCNNKKINTYLLYHKKSLLKEAYESLMKITGLNGELHEM</sequence>
<dbReference type="GO" id="GO:0009307">
    <property type="term" value="P:DNA restriction-modification system"/>
    <property type="evidence" value="ECO:0007669"/>
    <property type="project" value="UniProtKB-KW"/>
</dbReference>
<evidence type="ECO:0000313" key="9">
    <source>
        <dbReference type="EMBL" id="ADO67481.1"/>
    </source>
</evidence>
<dbReference type="GeneID" id="9887850"/>
<dbReference type="SUPFAM" id="SSF53335">
    <property type="entry name" value="S-adenosyl-L-methionine-dependent methyltransferases"/>
    <property type="match status" value="1"/>
</dbReference>
<reference evidence="9 10" key="1">
    <citation type="journal article" date="2010" name="Proc. Natl. Acad. Sci. U.S.A.">
        <title>Giant virus with a remarkable complement of genes infects marine zooplankton.</title>
        <authorList>
            <person name="Fischer M.G."/>
            <person name="Allen M.J."/>
            <person name="Wilson W.H."/>
            <person name="Suttle C.A."/>
        </authorList>
    </citation>
    <scope>NUCLEOTIDE SEQUENCE [LARGE SCALE GENOMIC DNA]</scope>
    <source>
        <strain evidence="9 10">BV-PW1</strain>
    </source>
</reference>
<protein>
    <recommendedName>
        <fullName evidence="1">site-specific DNA-methyltransferase (adenine-specific)</fullName>
        <ecNumber evidence="1">2.1.1.72</ecNumber>
    </recommendedName>
</protein>
<dbReference type="PANTHER" id="PTHR33841:SF6">
    <property type="entry name" value="TYPE II METHYLTRANSFERASE M.HINDII"/>
    <property type="match status" value="1"/>
</dbReference>
<evidence type="ECO:0000256" key="1">
    <source>
        <dbReference type="ARBA" id="ARBA00011900"/>
    </source>
</evidence>
<dbReference type="PANTHER" id="PTHR33841">
    <property type="entry name" value="DNA METHYLTRANSFERASE YEEA-RELATED"/>
    <property type="match status" value="1"/>
</dbReference>
<organismHost>
    <name type="scientific">Cafeteria roenbergensis</name>
    <name type="common">Marine flagellate</name>
    <dbReference type="NCBI Taxonomy" id="33653"/>
</organismHost>
<evidence type="ECO:0000259" key="8">
    <source>
        <dbReference type="Pfam" id="PF07669"/>
    </source>
</evidence>
<dbReference type="GO" id="GO:0032259">
    <property type="term" value="P:methylation"/>
    <property type="evidence" value="ECO:0007669"/>
    <property type="project" value="UniProtKB-KW"/>
</dbReference>
<keyword evidence="5" id="KW-0680">Restriction system</keyword>
<keyword evidence="2 9" id="KW-0489">Methyltransferase</keyword>
<feature type="domain" description="Type II methyltransferase M.TaqI-like" evidence="8">
    <location>
        <begin position="14"/>
        <end position="66"/>
    </location>
</feature>
<evidence type="ECO:0000256" key="5">
    <source>
        <dbReference type="ARBA" id="ARBA00022747"/>
    </source>
</evidence>
<dbReference type="Gene3D" id="3.40.50.150">
    <property type="entry name" value="Vaccinia Virus protein VP39"/>
    <property type="match status" value="1"/>
</dbReference>